<dbReference type="AlphaFoldDB" id="A0A9D9NQ73"/>
<reference evidence="8" key="1">
    <citation type="submission" date="2020-10" db="EMBL/GenBank/DDBJ databases">
        <authorList>
            <person name="Gilroy R."/>
        </authorList>
    </citation>
    <scope>NUCLEOTIDE SEQUENCE</scope>
    <source>
        <strain evidence="8">B3-2255</strain>
    </source>
</reference>
<feature type="domain" description="NfeD-like C-terminal" evidence="6">
    <location>
        <begin position="100"/>
        <end position="152"/>
    </location>
</feature>
<protein>
    <submittedName>
        <fullName evidence="8">NfeD family protein</fullName>
    </submittedName>
</protein>
<dbReference type="InterPro" id="IPR012340">
    <property type="entry name" value="NA-bd_OB-fold"/>
</dbReference>
<dbReference type="GO" id="GO:0005886">
    <property type="term" value="C:plasma membrane"/>
    <property type="evidence" value="ECO:0007669"/>
    <property type="project" value="TreeGrafter"/>
</dbReference>
<name>A0A9D9NQ73_9BACT</name>
<organism evidence="8 9">
    <name type="scientific">Candidatus Merdivivens faecigallinarum</name>
    <dbReference type="NCBI Taxonomy" id="2840871"/>
    <lineage>
        <taxon>Bacteria</taxon>
        <taxon>Pseudomonadati</taxon>
        <taxon>Bacteroidota</taxon>
        <taxon>Bacteroidia</taxon>
        <taxon>Bacteroidales</taxon>
        <taxon>Muribaculaceae</taxon>
        <taxon>Muribaculaceae incertae sedis</taxon>
        <taxon>Candidatus Merdivivens</taxon>
    </lineage>
</organism>
<comment type="subcellular location">
    <subcellularLocation>
        <location evidence="1">Membrane</location>
        <topology evidence="1">Multi-pass membrane protein</topology>
    </subcellularLocation>
</comment>
<dbReference type="InterPro" id="IPR056739">
    <property type="entry name" value="NfeD_membrane"/>
</dbReference>
<keyword evidence="2 5" id="KW-0812">Transmembrane</keyword>
<gene>
    <name evidence="8" type="ORF">IAC87_04415</name>
</gene>
<evidence type="ECO:0000256" key="5">
    <source>
        <dbReference type="SAM" id="Phobius"/>
    </source>
</evidence>
<proteinExistence type="predicted"/>
<reference evidence="8" key="2">
    <citation type="journal article" date="2021" name="PeerJ">
        <title>Extensive microbial diversity within the chicken gut microbiome revealed by metagenomics and culture.</title>
        <authorList>
            <person name="Gilroy R."/>
            <person name="Ravi A."/>
            <person name="Getino M."/>
            <person name="Pursley I."/>
            <person name="Horton D.L."/>
            <person name="Alikhan N.F."/>
            <person name="Baker D."/>
            <person name="Gharbi K."/>
            <person name="Hall N."/>
            <person name="Watson M."/>
            <person name="Adriaenssens E.M."/>
            <person name="Foster-Nyarko E."/>
            <person name="Jarju S."/>
            <person name="Secka A."/>
            <person name="Antonio M."/>
            <person name="Oren A."/>
            <person name="Chaudhuri R.R."/>
            <person name="La Ragione R."/>
            <person name="Hildebrand F."/>
            <person name="Pallen M.J."/>
        </authorList>
    </citation>
    <scope>NUCLEOTIDE SEQUENCE</scope>
    <source>
        <strain evidence="8">B3-2255</strain>
    </source>
</reference>
<dbReference type="Gene3D" id="2.40.50.140">
    <property type="entry name" value="Nucleic acid-binding proteins"/>
    <property type="match status" value="1"/>
</dbReference>
<dbReference type="EMBL" id="JADILY010000093">
    <property type="protein sequence ID" value="MBO8481772.1"/>
    <property type="molecule type" value="Genomic_DNA"/>
</dbReference>
<evidence type="ECO:0000313" key="9">
    <source>
        <dbReference type="Proteomes" id="UP000823772"/>
    </source>
</evidence>
<keyword evidence="4 5" id="KW-0472">Membrane</keyword>
<dbReference type="Pfam" id="PF24961">
    <property type="entry name" value="NfeD_membrane"/>
    <property type="match status" value="1"/>
</dbReference>
<feature type="transmembrane region" description="Helical" evidence="5">
    <location>
        <begin position="7"/>
        <end position="31"/>
    </location>
</feature>
<comment type="caution">
    <text evidence="8">The sequence shown here is derived from an EMBL/GenBank/DDBJ whole genome shotgun (WGS) entry which is preliminary data.</text>
</comment>
<dbReference type="PANTHER" id="PTHR33507:SF3">
    <property type="entry name" value="INNER MEMBRANE PROTEIN YBBJ"/>
    <property type="match status" value="1"/>
</dbReference>
<dbReference type="Proteomes" id="UP000823772">
    <property type="component" value="Unassembled WGS sequence"/>
</dbReference>
<dbReference type="Pfam" id="PF01957">
    <property type="entry name" value="NfeD"/>
    <property type="match status" value="1"/>
</dbReference>
<evidence type="ECO:0000259" key="7">
    <source>
        <dbReference type="Pfam" id="PF24961"/>
    </source>
</evidence>
<evidence type="ECO:0000256" key="4">
    <source>
        <dbReference type="ARBA" id="ARBA00023136"/>
    </source>
</evidence>
<evidence type="ECO:0000256" key="1">
    <source>
        <dbReference type="ARBA" id="ARBA00004141"/>
    </source>
</evidence>
<keyword evidence="3 5" id="KW-1133">Transmembrane helix</keyword>
<accession>A0A9D9NQ73</accession>
<evidence type="ECO:0000256" key="3">
    <source>
        <dbReference type="ARBA" id="ARBA00022989"/>
    </source>
</evidence>
<dbReference type="PANTHER" id="PTHR33507">
    <property type="entry name" value="INNER MEMBRANE PROTEIN YBBJ"/>
    <property type="match status" value="1"/>
</dbReference>
<dbReference type="InterPro" id="IPR002810">
    <property type="entry name" value="NfeD-like_C"/>
</dbReference>
<feature type="domain" description="NfeD integral membrane" evidence="7">
    <location>
        <begin position="5"/>
        <end position="71"/>
    </location>
</feature>
<evidence type="ECO:0000259" key="6">
    <source>
        <dbReference type="Pfam" id="PF01957"/>
    </source>
</evidence>
<evidence type="ECO:0000313" key="8">
    <source>
        <dbReference type="EMBL" id="MBO8481772.1"/>
    </source>
</evidence>
<evidence type="ECO:0000256" key="2">
    <source>
        <dbReference type="ARBA" id="ARBA00022692"/>
    </source>
</evidence>
<sequence>MIYIVTLIFVGLLLLLIEIILIPGFAITGILGLGALAGSYFYADKTFGEPASTIVLIIDVLLVTALTIYVLRAKTWKRFQLKAGITSKAGAAPADCGIEVGDKGHCLSRLAPMGTAVFSGKSYEVKSLEGFIEEGEEVEVALIEDNRIIVRKTE</sequence>
<feature type="transmembrane region" description="Helical" evidence="5">
    <location>
        <begin position="51"/>
        <end position="71"/>
    </location>
</feature>
<dbReference type="InterPro" id="IPR052165">
    <property type="entry name" value="Membrane_assoc_protease"/>
</dbReference>